<keyword evidence="3" id="KW-0418">Kinase</keyword>
<protein>
    <recommendedName>
        <fullName evidence="1">receptor protein-tyrosine kinase</fullName>
        <ecNumber evidence="1">2.7.10.1</ecNumber>
    </recommendedName>
</protein>
<feature type="transmembrane region" description="Helical" evidence="6">
    <location>
        <begin position="41"/>
        <end position="61"/>
    </location>
</feature>
<accession>A0A2J6QV34</accession>
<gene>
    <name evidence="7" type="ORF">L207DRAFT_520498</name>
</gene>
<dbReference type="AlphaFoldDB" id="A0A2J6QV34"/>
<keyword evidence="6" id="KW-1133">Transmembrane helix</keyword>
<evidence type="ECO:0000256" key="6">
    <source>
        <dbReference type="SAM" id="Phobius"/>
    </source>
</evidence>
<evidence type="ECO:0000256" key="1">
    <source>
        <dbReference type="ARBA" id="ARBA00011902"/>
    </source>
</evidence>
<evidence type="ECO:0000256" key="3">
    <source>
        <dbReference type="ARBA" id="ARBA00022777"/>
    </source>
</evidence>
<organism evidence="7 8">
    <name type="scientific">Hyaloscypha variabilis (strain UAMH 11265 / GT02V1 / F)</name>
    <name type="common">Meliniomyces variabilis</name>
    <dbReference type="NCBI Taxonomy" id="1149755"/>
    <lineage>
        <taxon>Eukaryota</taxon>
        <taxon>Fungi</taxon>
        <taxon>Dikarya</taxon>
        <taxon>Ascomycota</taxon>
        <taxon>Pezizomycotina</taxon>
        <taxon>Leotiomycetes</taxon>
        <taxon>Helotiales</taxon>
        <taxon>Hyaloscyphaceae</taxon>
        <taxon>Hyaloscypha</taxon>
        <taxon>Hyaloscypha variabilis</taxon>
    </lineage>
</organism>
<keyword evidence="6" id="KW-0812">Transmembrane</keyword>
<dbReference type="Proteomes" id="UP000235786">
    <property type="component" value="Unassembled WGS sequence"/>
</dbReference>
<evidence type="ECO:0000256" key="4">
    <source>
        <dbReference type="ARBA" id="ARBA00023137"/>
    </source>
</evidence>
<evidence type="ECO:0000256" key="5">
    <source>
        <dbReference type="SAM" id="MobiDB-lite"/>
    </source>
</evidence>
<evidence type="ECO:0000313" key="7">
    <source>
        <dbReference type="EMBL" id="PMD30112.1"/>
    </source>
</evidence>
<evidence type="ECO:0000256" key="2">
    <source>
        <dbReference type="ARBA" id="ARBA00022679"/>
    </source>
</evidence>
<reference evidence="7 8" key="1">
    <citation type="submission" date="2016-04" db="EMBL/GenBank/DDBJ databases">
        <title>A degradative enzymes factory behind the ericoid mycorrhizal symbiosis.</title>
        <authorList>
            <consortium name="DOE Joint Genome Institute"/>
            <person name="Martino E."/>
            <person name="Morin E."/>
            <person name="Grelet G."/>
            <person name="Kuo A."/>
            <person name="Kohler A."/>
            <person name="Daghino S."/>
            <person name="Barry K."/>
            <person name="Choi C."/>
            <person name="Cichocki N."/>
            <person name="Clum A."/>
            <person name="Copeland A."/>
            <person name="Hainaut M."/>
            <person name="Haridas S."/>
            <person name="Labutti K."/>
            <person name="Lindquist E."/>
            <person name="Lipzen A."/>
            <person name="Khouja H.-R."/>
            <person name="Murat C."/>
            <person name="Ohm R."/>
            <person name="Olson A."/>
            <person name="Spatafora J."/>
            <person name="Veneault-Fourrey C."/>
            <person name="Henrissat B."/>
            <person name="Grigoriev I."/>
            <person name="Martin F."/>
            <person name="Perotto S."/>
        </authorList>
    </citation>
    <scope>NUCLEOTIDE SEQUENCE [LARGE SCALE GENOMIC DNA]</scope>
    <source>
        <strain evidence="7 8">F</strain>
    </source>
</reference>
<feature type="region of interest" description="Disordered" evidence="5">
    <location>
        <begin position="66"/>
        <end position="136"/>
    </location>
</feature>
<dbReference type="OrthoDB" id="10446453at2759"/>
<dbReference type="Gene3D" id="6.10.250.2930">
    <property type="match status" value="1"/>
</dbReference>
<keyword evidence="6" id="KW-0472">Membrane</keyword>
<proteinExistence type="predicted"/>
<feature type="compositionally biased region" description="Polar residues" evidence="5">
    <location>
        <begin position="120"/>
        <end position="136"/>
    </location>
</feature>
<keyword evidence="8" id="KW-1185">Reference proteome</keyword>
<dbReference type="InterPro" id="IPR044912">
    <property type="entry name" value="Egfr_JX_dom"/>
</dbReference>
<evidence type="ECO:0000313" key="8">
    <source>
        <dbReference type="Proteomes" id="UP000235786"/>
    </source>
</evidence>
<name>A0A2J6QV34_HYAVF</name>
<dbReference type="EMBL" id="KZ613969">
    <property type="protein sequence ID" value="PMD30112.1"/>
    <property type="molecule type" value="Genomic_DNA"/>
</dbReference>
<dbReference type="EC" id="2.7.10.1" evidence="1"/>
<keyword evidence="4" id="KW-0829">Tyrosine-protein kinase</keyword>
<keyword evidence="2" id="KW-0808">Transferase</keyword>
<sequence length="136" mass="14491">MAADMLPNLIARFTISPGAAVGGAIAGAEIDKHNTTTRGRIIGGVVAGVCLIILIVFAFFYDRRRRRKARQGTKLRDVGEAEMDEEARPMAHPPAADTSYASQTQMGGAMYAGSGYGQGPTNNPAGQQGTEFYRNQ</sequence>
<dbReference type="GO" id="GO:0004714">
    <property type="term" value="F:transmembrane receptor protein tyrosine kinase activity"/>
    <property type="evidence" value="ECO:0007669"/>
    <property type="project" value="UniProtKB-EC"/>
</dbReference>